<dbReference type="RefSeq" id="WP_184881260.1">
    <property type="nucleotide sequence ID" value="NZ_BOOV01000007.1"/>
</dbReference>
<reference evidence="6 7" key="1">
    <citation type="submission" date="2020-08" db="EMBL/GenBank/DDBJ databases">
        <title>Sequencing the genomes of 1000 actinobacteria strains.</title>
        <authorList>
            <person name="Klenk H.-P."/>
        </authorList>
    </citation>
    <scope>NUCLEOTIDE SEQUENCE [LARGE SCALE GENOMIC DNA]</scope>
    <source>
        <strain evidence="6 7">DSM 45784</strain>
    </source>
</reference>
<name>A0A7W7DAA6_9ACTN</name>
<accession>A0A7W7DAA6</accession>
<dbReference type="InterPro" id="IPR011251">
    <property type="entry name" value="Luciferase-like_dom"/>
</dbReference>
<keyword evidence="3" id="KW-0560">Oxidoreductase</keyword>
<dbReference type="Pfam" id="PF00296">
    <property type="entry name" value="Bac_luciferase"/>
    <property type="match status" value="1"/>
</dbReference>
<dbReference type="InterPro" id="IPR050172">
    <property type="entry name" value="SsuD_RutA_monooxygenase"/>
</dbReference>
<dbReference type="SUPFAM" id="SSF51679">
    <property type="entry name" value="Bacterial luciferase-like"/>
    <property type="match status" value="1"/>
</dbReference>
<dbReference type="GO" id="GO:0008726">
    <property type="term" value="F:alkanesulfonate monooxygenase activity"/>
    <property type="evidence" value="ECO:0007669"/>
    <property type="project" value="TreeGrafter"/>
</dbReference>
<evidence type="ECO:0000259" key="5">
    <source>
        <dbReference type="Pfam" id="PF00296"/>
    </source>
</evidence>
<dbReference type="PANTHER" id="PTHR42847">
    <property type="entry name" value="ALKANESULFONATE MONOOXYGENASE"/>
    <property type="match status" value="1"/>
</dbReference>
<dbReference type="EMBL" id="JACHND010000001">
    <property type="protein sequence ID" value="MBB4701886.1"/>
    <property type="molecule type" value="Genomic_DNA"/>
</dbReference>
<keyword evidence="1" id="KW-0285">Flavoprotein</keyword>
<dbReference type="AlphaFoldDB" id="A0A7W7DAA6"/>
<evidence type="ECO:0000256" key="2">
    <source>
        <dbReference type="ARBA" id="ARBA00022643"/>
    </source>
</evidence>
<evidence type="ECO:0000313" key="7">
    <source>
        <dbReference type="Proteomes" id="UP000542210"/>
    </source>
</evidence>
<protein>
    <submittedName>
        <fullName evidence="6">Alkanesulfonate monooxygenase SsuD/methylene tetrahydromethanopterin reductase-like flavin-dependent oxidoreductase (Luciferase family)</fullName>
    </submittedName>
</protein>
<keyword evidence="7" id="KW-1185">Reference proteome</keyword>
<dbReference type="Proteomes" id="UP000542210">
    <property type="component" value="Unassembled WGS sequence"/>
</dbReference>
<keyword evidence="4 6" id="KW-0503">Monooxygenase</keyword>
<comment type="caution">
    <text evidence="6">The sequence shown here is derived from an EMBL/GenBank/DDBJ whole genome shotgun (WGS) entry which is preliminary data.</text>
</comment>
<proteinExistence type="predicted"/>
<evidence type="ECO:0000256" key="3">
    <source>
        <dbReference type="ARBA" id="ARBA00023002"/>
    </source>
</evidence>
<feature type="domain" description="Luciferase-like" evidence="5">
    <location>
        <begin position="10"/>
        <end position="236"/>
    </location>
</feature>
<dbReference type="Gene3D" id="3.20.20.30">
    <property type="entry name" value="Luciferase-like domain"/>
    <property type="match status" value="1"/>
</dbReference>
<evidence type="ECO:0000313" key="6">
    <source>
        <dbReference type="EMBL" id="MBB4701886.1"/>
    </source>
</evidence>
<gene>
    <name evidence="6" type="ORF">BJ982_003430</name>
</gene>
<evidence type="ECO:0000256" key="1">
    <source>
        <dbReference type="ARBA" id="ARBA00022630"/>
    </source>
</evidence>
<dbReference type="GO" id="GO:0046306">
    <property type="term" value="P:alkanesulfonate catabolic process"/>
    <property type="evidence" value="ECO:0007669"/>
    <property type="project" value="TreeGrafter"/>
</dbReference>
<evidence type="ECO:0000256" key="4">
    <source>
        <dbReference type="ARBA" id="ARBA00023033"/>
    </source>
</evidence>
<organism evidence="6 7">
    <name type="scientific">Sphaerisporangium siamense</name>
    <dbReference type="NCBI Taxonomy" id="795645"/>
    <lineage>
        <taxon>Bacteria</taxon>
        <taxon>Bacillati</taxon>
        <taxon>Actinomycetota</taxon>
        <taxon>Actinomycetes</taxon>
        <taxon>Streptosporangiales</taxon>
        <taxon>Streptosporangiaceae</taxon>
        <taxon>Sphaerisporangium</taxon>
    </lineage>
</organism>
<sequence>MNQEFSGWDPAAAWRRMTEVGELAERLGYDELWVQDCVDTQPRRSPEPVFDCWIAAAAVAGVTARARIGVQVPCAPYHHPGALAKRAATLDVASGGRVVLGLGAGSHPCGYESYGWATPAPAERLAILDEQVEALRLLWSEPAVTYTGEHWRLKDAHCAPPPVQAPPVRLQADRIEGDVELAARRADQVVWQGGPAEVAAGRARLREACSRAGRDPSGIAEAVHVECRIFPDNIARDRWLGSPFVIAFWSAHPDNYAERNLVGTVPSVARQVQRYVDTGITEMVVSFRDYPETTSLEAFKTEVVPLVTPAAAPAPA</sequence>
<keyword evidence="2" id="KW-0288">FMN</keyword>
<dbReference type="InterPro" id="IPR036661">
    <property type="entry name" value="Luciferase-like_sf"/>
</dbReference>
<dbReference type="PANTHER" id="PTHR42847:SF4">
    <property type="entry name" value="ALKANESULFONATE MONOOXYGENASE-RELATED"/>
    <property type="match status" value="1"/>
</dbReference>